<reference evidence="2 3" key="1">
    <citation type="journal article" date="2019" name="Nat. Ecol. Evol.">
        <title>Megaphylogeny resolves global patterns of mushroom evolution.</title>
        <authorList>
            <person name="Varga T."/>
            <person name="Krizsan K."/>
            <person name="Foldi C."/>
            <person name="Dima B."/>
            <person name="Sanchez-Garcia M."/>
            <person name="Sanchez-Ramirez S."/>
            <person name="Szollosi G.J."/>
            <person name="Szarkandi J.G."/>
            <person name="Papp V."/>
            <person name="Albert L."/>
            <person name="Andreopoulos W."/>
            <person name="Angelini C."/>
            <person name="Antonin V."/>
            <person name="Barry K.W."/>
            <person name="Bougher N.L."/>
            <person name="Buchanan P."/>
            <person name="Buyck B."/>
            <person name="Bense V."/>
            <person name="Catcheside P."/>
            <person name="Chovatia M."/>
            <person name="Cooper J."/>
            <person name="Damon W."/>
            <person name="Desjardin D."/>
            <person name="Finy P."/>
            <person name="Geml J."/>
            <person name="Haridas S."/>
            <person name="Hughes K."/>
            <person name="Justo A."/>
            <person name="Karasinski D."/>
            <person name="Kautmanova I."/>
            <person name="Kiss B."/>
            <person name="Kocsube S."/>
            <person name="Kotiranta H."/>
            <person name="LaButti K.M."/>
            <person name="Lechner B.E."/>
            <person name="Liimatainen K."/>
            <person name="Lipzen A."/>
            <person name="Lukacs Z."/>
            <person name="Mihaltcheva S."/>
            <person name="Morgado L.N."/>
            <person name="Niskanen T."/>
            <person name="Noordeloos M.E."/>
            <person name="Ohm R.A."/>
            <person name="Ortiz-Santana B."/>
            <person name="Ovrebo C."/>
            <person name="Racz N."/>
            <person name="Riley R."/>
            <person name="Savchenko A."/>
            <person name="Shiryaev A."/>
            <person name="Soop K."/>
            <person name="Spirin V."/>
            <person name="Szebenyi C."/>
            <person name="Tomsovsky M."/>
            <person name="Tulloss R.E."/>
            <person name="Uehling J."/>
            <person name="Grigoriev I.V."/>
            <person name="Vagvolgyi C."/>
            <person name="Papp T."/>
            <person name="Martin F.M."/>
            <person name="Miettinen O."/>
            <person name="Hibbett D.S."/>
            <person name="Nagy L.G."/>
        </authorList>
    </citation>
    <scope>NUCLEOTIDE SEQUENCE [LARGE SCALE GENOMIC DNA]</scope>
    <source>
        <strain evidence="2 3">FP101781</strain>
    </source>
</reference>
<evidence type="ECO:0000313" key="2">
    <source>
        <dbReference type="EMBL" id="TEB34329.1"/>
    </source>
</evidence>
<dbReference type="OrthoDB" id="1859733at2759"/>
<dbReference type="AlphaFoldDB" id="A0A4Y7TLD7"/>
<dbReference type="PANTHER" id="PTHR35567:SF1">
    <property type="entry name" value="CONSERVED FUNGAL PROTEIN (AFU_ORTHOLOGUE AFUA_1G14230)"/>
    <property type="match status" value="1"/>
</dbReference>
<evidence type="ECO:0008006" key="4">
    <source>
        <dbReference type="Google" id="ProtNLM"/>
    </source>
</evidence>
<feature type="signal peptide" evidence="1">
    <location>
        <begin position="1"/>
        <end position="17"/>
    </location>
</feature>
<name>A0A4Y7TLD7_COPMI</name>
<keyword evidence="1" id="KW-0732">Signal</keyword>
<evidence type="ECO:0000313" key="3">
    <source>
        <dbReference type="Proteomes" id="UP000298030"/>
    </source>
</evidence>
<proteinExistence type="predicted"/>
<comment type="caution">
    <text evidence="2">The sequence shown here is derived from an EMBL/GenBank/DDBJ whole genome shotgun (WGS) entry which is preliminary data.</text>
</comment>
<organism evidence="2 3">
    <name type="scientific">Coprinellus micaceus</name>
    <name type="common">Glistening ink-cap mushroom</name>
    <name type="synonym">Coprinus micaceus</name>
    <dbReference type="NCBI Taxonomy" id="71717"/>
    <lineage>
        <taxon>Eukaryota</taxon>
        <taxon>Fungi</taxon>
        <taxon>Dikarya</taxon>
        <taxon>Basidiomycota</taxon>
        <taxon>Agaricomycotina</taxon>
        <taxon>Agaricomycetes</taxon>
        <taxon>Agaricomycetidae</taxon>
        <taxon>Agaricales</taxon>
        <taxon>Agaricineae</taxon>
        <taxon>Psathyrellaceae</taxon>
        <taxon>Coprinellus</taxon>
    </lineage>
</organism>
<dbReference type="PANTHER" id="PTHR35567">
    <property type="entry name" value="MALATE DEHYDROGENASE (AFU_ORTHOLOGUE AFUA_2G13800)"/>
    <property type="match status" value="1"/>
</dbReference>
<feature type="chain" id="PRO_5021309822" description="Malate dehydrogenase" evidence="1">
    <location>
        <begin position="18"/>
        <end position="237"/>
    </location>
</feature>
<dbReference type="EMBL" id="QPFP01000010">
    <property type="protein sequence ID" value="TEB34329.1"/>
    <property type="molecule type" value="Genomic_DNA"/>
</dbReference>
<dbReference type="InterPro" id="IPR021851">
    <property type="entry name" value="DUF3455"/>
</dbReference>
<evidence type="ECO:0000256" key="1">
    <source>
        <dbReference type="SAM" id="SignalP"/>
    </source>
</evidence>
<dbReference type="Pfam" id="PF11937">
    <property type="entry name" value="DUF3455"/>
    <property type="match status" value="1"/>
</dbReference>
<sequence>MLFHAFVASLLLTSTTAAVVKVCPVKPTGCSLDNLQIAGLPASLPAPTQPLSYVSVAIGTQNYTCSAEGKYASAGAVAELFDITCLSGSKLFDTIPDRLMDLWKDAPASMTADSLASMFYPGKNNAVLGQHYFVPNPSGQGLSPVWDFTSTGRNSGKKNAYVLAARAGGAPAPTGAQDVDWLVLSSVSGGLAKEVYRTDTREGQPPASCTPGSPPIQVKYASKYWLYGGSVSQTTKK</sequence>
<keyword evidence="3" id="KW-1185">Reference proteome</keyword>
<accession>A0A4Y7TLD7</accession>
<protein>
    <recommendedName>
        <fullName evidence="4">Malate dehydrogenase</fullName>
    </recommendedName>
</protein>
<gene>
    <name evidence="2" type="ORF">FA13DRAFT_1661240</name>
</gene>
<dbReference type="Proteomes" id="UP000298030">
    <property type="component" value="Unassembled WGS sequence"/>
</dbReference>